<protein>
    <submittedName>
        <fullName evidence="3">VanZ like family protein</fullName>
    </submittedName>
</protein>
<sequence length="132" mass="15137">MKHYIWAILWATIILVLCSLPSETTNNVPQFPGIDKLVHTGFFFVFTILLYYGAIRRSANTEPSWSITFRVVSFSTLFALFTEYIQWKIFTYRSAEAWDLFADIAGTGMGVFAYLVLTTAVKWTLCREQATP</sequence>
<keyword evidence="4" id="KW-1185">Reference proteome</keyword>
<evidence type="ECO:0000313" key="4">
    <source>
        <dbReference type="Proteomes" id="UP000199577"/>
    </source>
</evidence>
<dbReference type="OrthoDB" id="1524985at2"/>
<dbReference type="Pfam" id="PF04892">
    <property type="entry name" value="VanZ"/>
    <property type="match status" value="1"/>
</dbReference>
<proteinExistence type="predicted"/>
<dbReference type="NCBIfam" id="NF037970">
    <property type="entry name" value="vanZ_1"/>
    <property type="match status" value="1"/>
</dbReference>
<reference evidence="3 4" key="1">
    <citation type="submission" date="2016-10" db="EMBL/GenBank/DDBJ databases">
        <authorList>
            <person name="de Groot N.N."/>
        </authorList>
    </citation>
    <scope>NUCLEOTIDE SEQUENCE [LARGE SCALE GENOMIC DNA]</scope>
    <source>
        <strain evidence="3 4">DSM 22900</strain>
    </source>
</reference>
<dbReference type="RefSeq" id="WP_139215823.1">
    <property type="nucleotide sequence ID" value="NZ_FOLL01000003.1"/>
</dbReference>
<name>A0A1I1FYL4_9SPHI</name>
<dbReference type="Proteomes" id="UP000199577">
    <property type="component" value="Unassembled WGS sequence"/>
</dbReference>
<organism evidence="3 4">
    <name type="scientific">Parapedobacter composti</name>
    <dbReference type="NCBI Taxonomy" id="623281"/>
    <lineage>
        <taxon>Bacteria</taxon>
        <taxon>Pseudomonadati</taxon>
        <taxon>Bacteroidota</taxon>
        <taxon>Sphingobacteriia</taxon>
        <taxon>Sphingobacteriales</taxon>
        <taxon>Sphingobacteriaceae</taxon>
        <taxon>Parapedobacter</taxon>
    </lineage>
</organism>
<gene>
    <name evidence="3" type="ORF">SAMN05421747_103247</name>
</gene>
<dbReference type="AlphaFoldDB" id="A0A1I1FYL4"/>
<feature type="transmembrane region" description="Helical" evidence="1">
    <location>
        <begin position="67"/>
        <end position="85"/>
    </location>
</feature>
<keyword evidence="1" id="KW-0472">Membrane</keyword>
<keyword evidence="1" id="KW-0812">Transmembrane</keyword>
<feature type="transmembrane region" description="Helical" evidence="1">
    <location>
        <begin position="37"/>
        <end position="55"/>
    </location>
</feature>
<evidence type="ECO:0000313" key="3">
    <source>
        <dbReference type="EMBL" id="SFC04567.1"/>
    </source>
</evidence>
<feature type="domain" description="VanZ-like" evidence="2">
    <location>
        <begin position="34"/>
        <end position="117"/>
    </location>
</feature>
<feature type="transmembrane region" description="Helical" evidence="1">
    <location>
        <begin position="97"/>
        <end position="117"/>
    </location>
</feature>
<evidence type="ECO:0000259" key="2">
    <source>
        <dbReference type="Pfam" id="PF04892"/>
    </source>
</evidence>
<dbReference type="InterPro" id="IPR006976">
    <property type="entry name" value="VanZ-like"/>
</dbReference>
<accession>A0A1I1FYL4</accession>
<evidence type="ECO:0000256" key="1">
    <source>
        <dbReference type="SAM" id="Phobius"/>
    </source>
</evidence>
<keyword evidence="1" id="KW-1133">Transmembrane helix</keyword>
<dbReference type="EMBL" id="FOLL01000003">
    <property type="protein sequence ID" value="SFC04567.1"/>
    <property type="molecule type" value="Genomic_DNA"/>
</dbReference>
<dbReference type="STRING" id="623281.SAMN05421747_103247"/>